<dbReference type="STRING" id="659018.ABB34_00850"/>
<comment type="caution">
    <text evidence="2">The sequence shown here is derived from an EMBL/GenBank/DDBJ whole genome shotgun (WGS) entry which is preliminary data.</text>
</comment>
<dbReference type="GO" id="GO:0030295">
    <property type="term" value="F:protein kinase activator activity"/>
    <property type="evidence" value="ECO:0007669"/>
    <property type="project" value="TreeGrafter"/>
</dbReference>
<dbReference type="InterPro" id="IPR051541">
    <property type="entry name" value="PTS_SugarTrans_NitroReg"/>
</dbReference>
<dbReference type="SUPFAM" id="SSF55804">
    <property type="entry name" value="Phoshotransferase/anion transport protein"/>
    <property type="match status" value="1"/>
</dbReference>
<sequence>MPLNDLMAAVSTRVLAAADRDSALRAAAGMLACREAAEDALFHSLRERESVGSTAIGHGIAIPHGRSSTLQRPRGVLLRLQRPVDFGGSEPVDLVFAMAVPEHYTHQHLMLLSELAEIFSDAHVRDALRAAADGDALKRILDHPPRTPAP</sequence>
<dbReference type="InterPro" id="IPR016152">
    <property type="entry name" value="PTrfase/Anion_transptr"/>
</dbReference>
<evidence type="ECO:0000313" key="3">
    <source>
        <dbReference type="Proteomes" id="UP000050940"/>
    </source>
</evidence>
<proteinExistence type="predicted"/>
<feature type="domain" description="PTS EIIA type-2" evidence="1">
    <location>
        <begin position="4"/>
        <end position="144"/>
    </location>
</feature>
<dbReference type="CDD" id="cd00211">
    <property type="entry name" value="PTS_IIA_fru"/>
    <property type="match status" value="1"/>
</dbReference>
<evidence type="ECO:0000259" key="1">
    <source>
        <dbReference type="PROSITE" id="PS51094"/>
    </source>
</evidence>
<dbReference type="OrthoDB" id="95460at2"/>
<name>A0A0R0E2V5_9GAMM</name>
<dbReference type="Proteomes" id="UP000050940">
    <property type="component" value="Unassembled WGS sequence"/>
</dbReference>
<organism evidence="2 3">
    <name type="scientific">Stenotrophomonas daejeonensis</name>
    <dbReference type="NCBI Taxonomy" id="659018"/>
    <lineage>
        <taxon>Bacteria</taxon>
        <taxon>Pseudomonadati</taxon>
        <taxon>Pseudomonadota</taxon>
        <taxon>Gammaproteobacteria</taxon>
        <taxon>Lysobacterales</taxon>
        <taxon>Lysobacteraceae</taxon>
        <taxon>Stenotrophomonas</taxon>
    </lineage>
</organism>
<protein>
    <submittedName>
        <fullName evidence="2">PTS fructose transporter subunit IIA</fullName>
    </submittedName>
</protein>
<dbReference type="RefSeq" id="WP_057639345.1">
    <property type="nucleotide sequence ID" value="NZ_LDJP01000006.1"/>
</dbReference>
<dbReference type="InterPro" id="IPR002178">
    <property type="entry name" value="PTS_EIIA_type-2_dom"/>
</dbReference>
<reference evidence="2 3" key="1">
    <citation type="submission" date="2015-05" db="EMBL/GenBank/DDBJ databases">
        <title>Genome sequencing and analysis of members of genus Stenotrophomonas.</title>
        <authorList>
            <person name="Patil P.P."/>
            <person name="Midha S."/>
            <person name="Patil P.B."/>
        </authorList>
    </citation>
    <scope>NUCLEOTIDE SEQUENCE [LARGE SCALE GENOMIC DNA]</scope>
    <source>
        <strain evidence="2 3">JCM 16244</strain>
    </source>
</reference>
<dbReference type="AlphaFoldDB" id="A0A0R0E2V5"/>
<dbReference type="Pfam" id="PF00359">
    <property type="entry name" value="PTS_EIIA_2"/>
    <property type="match status" value="1"/>
</dbReference>
<dbReference type="EMBL" id="LDJP01000006">
    <property type="protein sequence ID" value="KRG88246.1"/>
    <property type="molecule type" value="Genomic_DNA"/>
</dbReference>
<accession>A0A0R0E2V5</accession>
<evidence type="ECO:0000313" key="2">
    <source>
        <dbReference type="EMBL" id="KRG88246.1"/>
    </source>
</evidence>
<dbReference type="Gene3D" id="3.40.930.10">
    <property type="entry name" value="Mannitol-specific EII, Chain A"/>
    <property type="match status" value="1"/>
</dbReference>
<dbReference type="PROSITE" id="PS00372">
    <property type="entry name" value="PTS_EIIA_TYPE_2_HIS"/>
    <property type="match status" value="1"/>
</dbReference>
<dbReference type="PANTHER" id="PTHR47738">
    <property type="entry name" value="PTS SYSTEM FRUCTOSE-LIKE EIIA COMPONENT-RELATED"/>
    <property type="match status" value="1"/>
</dbReference>
<dbReference type="PATRIC" id="fig|659018.3.peg.2170"/>
<keyword evidence="3" id="KW-1185">Reference proteome</keyword>
<dbReference type="PROSITE" id="PS51094">
    <property type="entry name" value="PTS_EIIA_TYPE_2"/>
    <property type="match status" value="1"/>
</dbReference>
<gene>
    <name evidence="2" type="ORF">ABB34_00850</name>
</gene>
<dbReference type="PANTHER" id="PTHR47738:SF1">
    <property type="entry name" value="NITROGEN REGULATORY PROTEIN"/>
    <property type="match status" value="1"/>
</dbReference>